<proteinExistence type="predicted"/>
<organism evidence="2 3">
    <name type="scientific">Pseudoxanthomonas composti</name>
    <dbReference type="NCBI Taxonomy" id="2137479"/>
    <lineage>
        <taxon>Bacteria</taxon>
        <taxon>Pseudomonadati</taxon>
        <taxon>Pseudomonadota</taxon>
        <taxon>Gammaproteobacteria</taxon>
        <taxon>Lysobacterales</taxon>
        <taxon>Lysobacteraceae</taxon>
        <taxon>Pseudoxanthomonas</taxon>
    </lineage>
</organism>
<dbReference type="Proteomes" id="UP000289784">
    <property type="component" value="Unassembled WGS sequence"/>
</dbReference>
<gene>
    <name evidence="2" type="ORF">EPA99_08245</name>
</gene>
<keyword evidence="3" id="KW-1185">Reference proteome</keyword>
<dbReference type="AlphaFoldDB" id="A0A4V1N199"/>
<dbReference type="OrthoDB" id="6038141at2"/>
<evidence type="ECO:0008006" key="4">
    <source>
        <dbReference type="Google" id="ProtNLM"/>
    </source>
</evidence>
<dbReference type="InterPro" id="IPR058247">
    <property type="entry name" value="DUF1453"/>
</dbReference>
<evidence type="ECO:0000313" key="2">
    <source>
        <dbReference type="EMBL" id="RXR06616.1"/>
    </source>
</evidence>
<feature type="transmembrane region" description="Helical" evidence="1">
    <location>
        <begin position="102"/>
        <end position="120"/>
    </location>
</feature>
<sequence length="174" mass="18443">MTPFPAQLAFLGPVLGVAGIAYFFYRRLGSEAPQQAWEPGQNLIRVVLLALVLLLFGIATAALPWSVGMGELVGALGGVALGLANLRHAAPRWDSRGGHYTPNPWIGGLLAALMIGQLVWHVSAGKPVVPTAPHHDFDPVTMALAVALLAYGLTHSLGLWLRMRALRRASTLAG</sequence>
<accession>A0A4V1N199</accession>
<keyword evidence="1" id="KW-0812">Transmembrane</keyword>
<feature type="transmembrane region" description="Helical" evidence="1">
    <location>
        <begin position="72"/>
        <end position="90"/>
    </location>
</feature>
<evidence type="ECO:0000313" key="3">
    <source>
        <dbReference type="Proteomes" id="UP000289784"/>
    </source>
</evidence>
<protein>
    <recommendedName>
        <fullName evidence="4">DUF1453 domain-containing protein</fullName>
    </recommendedName>
</protein>
<comment type="caution">
    <text evidence="2">The sequence shown here is derived from an EMBL/GenBank/DDBJ whole genome shotgun (WGS) entry which is preliminary data.</text>
</comment>
<dbReference type="RefSeq" id="WP_129470722.1">
    <property type="nucleotide sequence ID" value="NZ_SAWZ01000003.1"/>
</dbReference>
<dbReference type="Pfam" id="PF07301">
    <property type="entry name" value="DUF1453"/>
    <property type="match status" value="1"/>
</dbReference>
<feature type="transmembrane region" description="Helical" evidence="1">
    <location>
        <begin position="46"/>
        <end position="66"/>
    </location>
</feature>
<keyword evidence="1" id="KW-1133">Transmembrane helix</keyword>
<reference evidence="2 3" key="1">
    <citation type="submission" date="2019-01" db="EMBL/GenBank/DDBJ databases">
        <title>Pseudoxanthomonas composti sp. nov., isolated from compost.</title>
        <authorList>
            <person name="Yang G."/>
        </authorList>
    </citation>
    <scope>NUCLEOTIDE SEQUENCE [LARGE SCALE GENOMIC DNA]</scope>
    <source>
        <strain evidence="2 3">GSS15</strain>
    </source>
</reference>
<evidence type="ECO:0000256" key="1">
    <source>
        <dbReference type="SAM" id="Phobius"/>
    </source>
</evidence>
<name>A0A4V1N199_9GAMM</name>
<keyword evidence="1" id="KW-0472">Membrane</keyword>
<dbReference type="EMBL" id="SAWZ01000003">
    <property type="protein sequence ID" value="RXR06616.1"/>
    <property type="molecule type" value="Genomic_DNA"/>
</dbReference>
<feature type="transmembrane region" description="Helical" evidence="1">
    <location>
        <begin position="6"/>
        <end position="25"/>
    </location>
</feature>
<feature type="transmembrane region" description="Helical" evidence="1">
    <location>
        <begin position="140"/>
        <end position="161"/>
    </location>
</feature>